<reference evidence="1 2" key="1">
    <citation type="submission" date="2019-03" db="EMBL/GenBank/DDBJ databases">
        <title>Genomic Encyclopedia of Type Strains, Phase IV (KMG-IV): sequencing the most valuable type-strain genomes for metagenomic binning, comparative biology and taxonomic classification.</title>
        <authorList>
            <person name="Goeker M."/>
        </authorList>
    </citation>
    <scope>NUCLEOTIDE SEQUENCE [LARGE SCALE GENOMIC DNA]</scope>
    <source>
        <strain evidence="1 2">DSM 24455</strain>
    </source>
</reference>
<sequence length="65" mass="7255">MGENYASREQLKLVGTSCHDYDPRESLTSGAMVNLGRSCETCNHWTGARCDIDVFDKVLMGLDQE</sequence>
<organism evidence="1 2">
    <name type="scientific">Fonticella tunisiensis</name>
    <dbReference type="NCBI Taxonomy" id="1096341"/>
    <lineage>
        <taxon>Bacteria</taxon>
        <taxon>Bacillati</taxon>
        <taxon>Bacillota</taxon>
        <taxon>Clostridia</taxon>
        <taxon>Eubacteriales</taxon>
        <taxon>Clostridiaceae</taxon>
        <taxon>Fonticella</taxon>
    </lineage>
</organism>
<keyword evidence="2" id="KW-1185">Reference proteome</keyword>
<evidence type="ECO:0000313" key="2">
    <source>
        <dbReference type="Proteomes" id="UP000295325"/>
    </source>
</evidence>
<dbReference type="AlphaFoldDB" id="A0A4R7KQJ0"/>
<comment type="caution">
    <text evidence="1">The sequence shown here is derived from an EMBL/GenBank/DDBJ whole genome shotgun (WGS) entry which is preliminary data.</text>
</comment>
<name>A0A4R7KQJ0_9CLOT</name>
<accession>A0A4R7KQJ0</accession>
<gene>
    <name evidence="1" type="ORF">EDD71_11072</name>
</gene>
<dbReference type="RefSeq" id="WP_133628128.1">
    <property type="nucleotide sequence ID" value="NZ_SOAZ01000010.1"/>
</dbReference>
<proteinExistence type="predicted"/>
<dbReference type="OrthoDB" id="1725471at2"/>
<dbReference type="EMBL" id="SOAZ01000010">
    <property type="protein sequence ID" value="TDT60954.1"/>
    <property type="molecule type" value="Genomic_DNA"/>
</dbReference>
<protein>
    <submittedName>
        <fullName evidence="1">Uncharacterized protein</fullName>
    </submittedName>
</protein>
<evidence type="ECO:0000313" key="1">
    <source>
        <dbReference type="EMBL" id="TDT60954.1"/>
    </source>
</evidence>
<dbReference type="Proteomes" id="UP000295325">
    <property type="component" value="Unassembled WGS sequence"/>
</dbReference>